<protein>
    <submittedName>
        <fullName evidence="1">Uncharacterized protein</fullName>
    </submittedName>
</protein>
<organism evidence="1">
    <name type="scientific">Arundo donax</name>
    <name type="common">Giant reed</name>
    <name type="synonym">Donax arundinaceus</name>
    <dbReference type="NCBI Taxonomy" id="35708"/>
    <lineage>
        <taxon>Eukaryota</taxon>
        <taxon>Viridiplantae</taxon>
        <taxon>Streptophyta</taxon>
        <taxon>Embryophyta</taxon>
        <taxon>Tracheophyta</taxon>
        <taxon>Spermatophyta</taxon>
        <taxon>Magnoliopsida</taxon>
        <taxon>Liliopsida</taxon>
        <taxon>Poales</taxon>
        <taxon>Poaceae</taxon>
        <taxon>PACMAD clade</taxon>
        <taxon>Arundinoideae</taxon>
        <taxon>Arundineae</taxon>
        <taxon>Arundo</taxon>
    </lineage>
</organism>
<reference evidence="1" key="1">
    <citation type="submission" date="2014-09" db="EMBL/GenBank/DDBJ databases">
        <authorList>
            <person name="Magalhaes I.L.F."/>
            <person name="Oliveira U."/>
            <person name="Santos F.R."/>
            <person name="Vidigal T.H.D.A."/>
            <person name="Brescovit A.D."/>
            <person name="Santos A.J."/>
        </authorList>
    </citation>
    <scope>NUCLEOTIDE SEQUENCE</scope>
    <source>
        <tissue evidence="1">Shoot tissue taken approximately 20 cm above the soil surface</tissue>
    </source>
</reference>
<accession>A0A0A9CSA5</accession>
<sequence length="63" mass="7033">MKVRMHTLVACLLSSLLYRSIAVYLRFKTYAAAQTFHISASMSKICAAQGGRGSYLPHLWTLV</sequence>
<dbReference type="AlphaFoldDB" id="A0A0A9CSA5"/>
<proteinExistence type="predicted"/>
<reference evidence="1" key="2">
    <citation type="journal article" date="2015" name="Data Brief">
        <title>Shoot transcriptome of the giant reed, Arundo donax.</title>
        <authorList>
            <person name="Barrero R.A."/>
            <person name="Guerrero F.D."/>
            <person name="Moolhuijzen P."/>
            <person name="Goolsby J.A."/>
            <person name="Tidwell J."/>
            <person name="Bellgard S.E."/>
            <person name="Bellgard M.I."/>
        </authorList>
    </citation>
    <scope>NUCLEOTIDE SEQUENCE</scope>
    <source>
        <tissue evidence="1">Shoot tissue taken approximately 20 cm above the soil surface</tissue>
    </source>
</reference>
<name>A0A0A9CSA5_ARUDO</name>
<dbReference type="EMBL" id="GBRH01223513">
    <property type="protein sequence ID" value="JAD74382.1"/>
    <property type="molecule type" value="Transcribed_RNA"/>
</dbReference>
<evidence type="ECO:0000313" key="1">
    <source>
        <dbReference type="EMBL" id="JAD74382.1"/>
    </source>
</evidence>